<keyword evidence="4" id="KW-1003">Cell membrane</keyword>
<gene>
    <name evidence="12" type="ordered locus">Shel_25730</name>
</gene>
<evidence type="ECO:0000256" key="4">
    <source>
        <dbReference type="ARBA" id="ARBA00022475"/>
    </source>
</evidence>
<dbReference type="Gene3D" id="3.40.50.300">
    <property type="entry name" value="P-loop containing nucleotide triphosphate hydrolases"/>
    <property type="match status" value="2"/>
</dbReference>
<sequence>MIHLENISFGYKGTDATGAKLCTSGVRDVSLHVGPGEFVVVAGGSGCGKTTITRLINGLVPHYYEGELEGRAQVCGLDVRTTKISDLSAHVGSVFQNPRSQFFNVDTTSELAFASENRCIDPDQIRADIRRVVGEMNLEPLMDRSIFALSGGEKQKVACASVAVAEPEIVVLDEPSSNLDTAGIDDLRSVLALWKSKGKTIVVAEHRLYYLADLADRLVIMKEGRIVEELDASQLASMTSKDAYSRELRAFDAVDIPAGLLDRDAKRGNADTLVCRDFEFRYRNSDNGISIPHLEFGAGQITAIVGRNGTGKSTFAHLLCGLLRKGRGTVEFGGRVFKPKERTQLCYMILQDVNHQLFTSSVLEEVVLSAPADMPPDQAESRAREVLEQLDLAHLADVHPMALSGGQKQRVAIASGVMAENPVLMFDEPTSGLDLPHMRQVADLLRTLRDAGKVVIVITHDTELIREAADRVVELPVRN</sequence>
<evidence type="ECO:0000256" key="5">
    <source>
        <dbReference type="ARBA" id="ARBA00022737"/>
    </source>
</evidence>
<dbReference type="GO" id="GO:0042626">
    <property type="term" value="F:ATPase-coupled transmembrane transporter activity"/>
    <property type="evidence" value="ECO:0007669"/>
    <property type="project" value="TreeGrafter"/>
</dbReference>
<dbReference type="SUPFAM" id="SSF52540">
    <property type="entry name" value="P-loop containing nucleoside triphosphate hydrolases"/>
    <property type="match status" value="2"/>
</dbReference>
<evidence type="ECO:0000256" key="1">
    <source>
        <dbReference type="ARBA" id="ARBA00004202"/>
    </source>
</evidence>
<dbReference type="InterPro" id="IPR003593">
    <property type="entry name" value="AAA+_ATPase"/>
</dbReference>
<keyword evidence="13" id="KW-1185">Reference proteome</keyword>
<dbReference type="RefSeq" id="WP_012799678.1">
    <property type="nucleotide sequence ID" value="NC_013165.1"/>
</dbReference>
<keyword evidence="7" id="KW-0067">ATP-binding</keyword>
<dbReference type="EMBL" id="CP001684">
    <property type="protein sequence ID" value="ACV23580.1"/>
    <property type="molecule type" value="Genomic_DNA"/>
</dbReference>
<dbReference type="PROSITE" id="PS50893">
    <property type="entry name" value="ABC_TRANSPORTER_2"/>
    <property type="match status" value="2"/>
</dbReference>
<evidence type="ECO:0000259" key="11">
    <source>
        <dbReference type="PROSITE" id="PS50893"/>
    </source>
</evidence>
<dbReference type="HOGENOM" id="CLU_000604_86_7_11"/>
<dbReference type="AlphaFoldDB" id="C7N2S2"/>
<comment type="subcellular location">
    <subcellularLocation>
        <location evidence="1">Cell membrane</location>
        <topology evidence="1">Peripheral membrane protein</topology>
    </subcellularLocation>
</comment>
<feature type="domain" description="ABC transporter" evidence="11">
    <location>
        <begin position="2"/>
        <end position="248"/>
    </location>
</feature>
<evidence type="ECO:0000256" key="7">
    <source>
        <dbReference type="ARBA" id="ARBA00022840"/>
    </source>
</evidence>
<dbReference type="InterPro" id="IPR050095">
    <property type="entry name" value="ECF_ABC_transporter_ATP-bd"/>
</dbReference>
<evidence type="ECO:0000256" key="6">
    <source>
        <dbReference type="ARBA" id="ARBA00022741"/>
    </source>
</evidence>
<dbReference type="InterPro" id="IPR003439">
    <property type="entry name" value="ABC_transporter-like_ATP-bd"/>
</dbReference>
<dbReference type="GO" id="GO:0016887">
    <property type="term" value="F:ATP hydrolysis activity"/>
    <property type="evidence" value="ECO:0007669"/>
    <property type="project" value="InterPro"/>
</dbReference>
<organism evidence="12 13">
    <name type="scientific">Slackia heliotrinireducens (strain ATCC 29202 / DSM 20476 / NCTC 11029 / RHS 1)</name>
    <name type="common">Peptococcus heliotrinreducens</name>
    <dbReference type="NCBI Taxonomy" id="471855"/>
    <lineage>
        <taxon>Bacteria</taxon>
        <taxon>Bacillati</taxon>
        <taxon>Actinomycetota</taxon>
        <taxon>Coriobacteriia</taxon>
        <taxon>Eggerthellales</taxon>
        <taxon>Eggerthellaceae</taxon>
        <taxon>Slackia</taxon>
    </lineage>
</organism>
<evidence type="ECO:0000256" key="10">
    <source>
        <dbReference type="ARBA" id="ARBA00025157"/>
    </source>
</evidence>
<dbReference type="KEGG" id="shi:Shel_25730"/>
<dbReference type="PANTHER" id="PTHR43553">
    <property type="entry name" value="HEAVY METAL TRANSPORTER"/>
    <property type="match status" value="1"/>
</dbReference>
<reference evidence="12 13" key="1">
    <citation type="journal article" date="2009" name="Stand. Genomic Sci.">
        <title>Complete genome sequence of Slackia heliotrinireducens type strain (RHS 1).</title>
        <authorList>
            <person name="Pukall R."/>
            <person name="Lapidus A."/>
            <person name="Nolan M."/>
            <person name="Copeland A."/>
            <person name="Glavina Del Rio T."/>
            <person name="Lucas S."/>
            <person name="Chen F."/>
            <person name="Tice H."/>
            <person name="Cheng J.F."/>
            <person name="Chertkov O."/>
            <person name="Bruce D."/>
            <person name="Goodwin L."/>
            <person name="Kuske C."/>
            <person name="Brettin T."/>
            <person name="Detter J.C."/>
            <person name="Han C."/>
            <person name="Pitluck S."/>
            <person name="Pati A."/>
            <person name="Mavrommatis K."/>
            <person name="Ivanova N."/>
            <person name="Ovchinnikova G."/>
            <person name="Chen A."/>
            <person name="Palaniappan K."/>
            <person name="Schneider S."/>
            <person name="Rohde M."/>
            <person name="Chain P."/>
            <person name="D'haeseleer P."/>
            <person name="Goker M."/>
            <person name="Bristow J."/>
            <person name="Eisen J.A."/>
            <person name="Markowitz V."/>
            <person name="Kyrpides N.C."/>
            <person name="Klenk H.P."/>
            <person name="Hugenholtz P."/>
        </authorList>
    </citation>
    <scope>NUCLEOTIDE SEQUENCE [LARGE SCALE GENOMIC DNA]</scope>
    <source>
        <strain evidence="13">ATCC 29202 / DSM 20476 / NCTC 11029 / RHS 1</strain>
    </source>
</reference>
<accession>C7N2S2</accession>
<keyword evidence="9" id="KW-0472">Membrane</keyword>
<evidence type="ECO:0000256" key="3">
    <source>
        <dbReference type="ARBA" id="ARBA00022448"/>
    </source>
</evidence>
<evidence type="ECO:0000313" key="13">
    <source>
        <dbReference type="Proteomes" id="UP000002026"/>
    </source>
</evidence>
<dbReference type="STRING" id="471855.Shel_25730"/>
<name>C7N2S2_SLAHD</name>
<evidence type="ECO:0000256" key="9">
    <source>
        <dbReference type="ARBA" id="ARBA00023136"/>
    </source>
</evidence>
<feature type="domain" description="ABC transporter" evidence="11">
    <location>
        <begin position="273"/>
        <end position="479"/>
    </location>
</feature>
<protein>
    <submittedName>
        <fullName evidence="12">ATPase component of various ABC-type transport systems with duplicated ATPase domain</fullName>
    </submittedName>
</protein>
<dbReference type="InterPro" id="IPR017871">
    <property type="entry name" value="ABC_transporter-like_CS"/>
</dbReference>
<dbReference type="GO" id="GO:0043190">
    <property type="term" value="C:ATP-binding cassette (ABC) transporter complex"/>
    <property type="evidence" value="ECO:0007669"/>
    <property type="project" value="TreeGrafter"/>
</dbReference>
<dbReference type="PANTHER" id="PTHR43553:SF23">
    <property type="entry name" value="ABC TRANSPORTER ATP-BINDING COMPONENT"/>
    <property type="match status" value="1"/>
</dbReference>
<keyword evidence="3" id="KW-0813">Transport</keyword>
<keyword evidence="5" id="KW-0677">Repeat</keyword>
<dbReference type="GO" id="GO:0005524">
    <property type="term" value="F:ATP binding"/>
    <property type="evidence" value="ECO:0007669"/>
    <property type="project" value="UniProtKB-KW"/>
</dbReference>
<dbReference type="eggNOG" id="COG1122">
    <property type="taxonomic scope" value="Bacteria"/>
</dbReference>
<evidence type="ECO:0000313" key="12">
    <source>
        <dbReference type="EMBL" id="ACV23580.1"/>
    </source>
</evidence>
<comment type="similarity">
    <text evidence="2">Belongs to the ABC transporter superfamily.</text>
</comment>
<proteinExistence type="inferred from homology"/>
<evidence type="ECO:0000256" key="2">
    <source>
        <dbReference type="ARBA" id="ARBA00005417"/>
    </source>
</evidence>
<keyword evidence="8" id="KW-1278">Translocase</keyword>
<dbReference type="Pfam" id="PF00005">
    <property type="entry name" value="ABC_tran"/>
    <property type="match status" value="2"/>
</dbReference>
<dbReference type="CDD" id="cd03225">
    <property type="entry name" value="ABC_cobalt_CbiO_domain1"/>
    <property type="match status" value="1"/>
</dbReference>
<dbReference type="SMART" id="SM00382">
    <property type="entry name" value="AAA"/>
    <property type="match status" value="2"/>
</dbReference>
<dbReference type="PROSITE" id="PS00211">
    <property type="entry name" value="ABC_TRANSPORTER_1"/>
    <property type="match status" value="1"/>
</dbReference>
<dbReference type="Proteomes" id="UP000002026">
    <property type="component" value="Chromosome"/>
</dbReference>
<keyword evidence="6" id="KW-0547">Nucleotide-binding</keyword>
<evidence type="ECO:0000256" key="8">
    <source>
        <dbReference type="ARBA" id="ARBA00022967"/>
    </source>
</evidence>
<dbReference type="InterPro" id="IPR027417">
    <property type="entry name" value="P-loop_NTPase"/>
</dbReference>
<dbReference type="InterPro" id="IPR015856">
    <property type="entry name" value="ABC_transpr_CbiO/EcfA_su"/>
</dbReference>
<comment type="function">
    <text evidence="10">Probably part of an ABC transporter complex. Responsible for energy coupling to the transport system.</text>
</comment>